<feature type="non-terminal residue" evidence="1">
    <location>
        <position position="1"/>
    </location>
</feature>
<gene>
    <name evidence="1" type="ORF">N327_13108</name>
</gene>
<dbReference type="Proteomes" id="UP000053806">
    <property type="component" value="Unassembled WGS sequence"/>
</dbReference>
<feature type="non-terminal residue" evidence="1">
    <location>
        <position position="65"/>
    </location>
</feature>
<protein>
    <submittedName>
        <fullName evidence="1">Uncharacterized protein</fullName>
    </submittedName>
</protein>
<dbReference type="AlphaFoldDB" id="A0A093J4P2"/>
<evidence type="ECO:0000313" key="1">
    <source>
        <dbReference type="EMBL" id="KFW08908.1"/>
    </source>
</evidence>
<evidence type="ECO:0000313" key="2">
    <source>
        <dbReference type="Proteomes" id="UP000053806"/>
    </source>
</evidence>
<dbReference type="EMBL" id="KK605603">
    <property type="protein sequence ID" value="KFW08908.1"/>
    <property type="molecule type" value="Genomic_DNA"/>
</dbReference>
<sequence length="65" mass="7178">RTQLAHSKVRGGSPTDFNGEEHQVAKIWQNLQVRSPKEGFQMFTTTDSVASPFLLLTQLFSGGEA</sequence>
<reference evidence="1 2" key="1">
    <citation type="submission" date="2014-04" db="EMBL/GenBank/DDBJ databases">
        <title>Genome evolution of avian class.</title>
        <authorList>
            <person name="Zhang G."/>
            <person name="Li C."/>
        </authorList>
    </citation>
    <scope>NUCLEOTIDE SEQUENCE [LARGE SCALE GENOMIC DNA]</scope>
    <source>
        <strain evidence="1">BGI_N327</strain>
    </source>
</reference>
<name>A0A093J4P2_FULGA</name>
<proteinExistence type="predicted"/>
<keyword evidence="2" id="KW-1185">Reference proteome</keyword>
<organism evidence="1 2">
    <name type="scientific">Fulmarus glacialis</name>
    <name type="common">Northern fulmar</name>
    <dbReference type="NCBI Taxonomy" id="30455"/>
    <lineage>
        <taxon>Eukaryota</taxon>
        <taxon>Metazoa</taxon>
        <taxon>Chordata</taxon>
        <taxon>Craniata</taxon>
        <taxon>Vertebrata</taxon>
        <taxon>Euteleostomi</taxon>
        <taxon>Archelosauria</taxon>
        <taxon>Archosauria</taxon>
        <taxon>Dinosauria</taxon>
        <taxon>Saurischia</taxon>
        <taxon>Theropoda</taxon>
        <taxon>Coelurosauria</taxon>
        <taxon>Aves</taxon>
        <taxon>Neognathae</taxon>
        <taxon>Neoaves</taxon>
        <taxon>Aequornithes</taxon>
        <taxon>Procellariiformes</taxon>
        <taxon>Procellariidae</taxon>
        <taxon>Fulmarus</taxon>
    </lineage>
</organism>
<accession>A0A093J4P2</accession>